<dbReference type="InterPro" id="IPR004113">
    <property type="entry name" value="FAD-bd_oxidored_4_C"/>
</dbReference>
<dbReference type="EMBL" id="JBHUGH010000001">
    <property type="protein sequence ID" value="MFD1910658.1"/>
    <property type="molecule type" value="Genomic_DNA"/>
</dbReference>
<dbReference type="InterPro" id="IPR016167">
    <property type="entry name" value="FAD-bd_PCMH_sub1"/>
</dbReference>
<dbReference type="SUPFAM" id="SSF55103">
    <property type="entry name" value="FAD-linked oxidases, C-terminal domain"/>
    <property type="match status" value="1"/>
</dbReference>
<dbReference type="SUPFAM" id="SSF56176">
    <property type="entry name" value="FAD-binding/transporter-associated domain-like"/>
    <property type="match status" value="1"/>
</dbReference>
<dbReference type="PANTHER" id="PTHR43716:SF1">
    <property type="entry name" value="D-2-HYDROXYGLUTARATE DEHYDROGENASE, MITOCHONDRIAL"/>
    <property type="match status" value="1"/>
</dbReference>
<keyword evidence="4" id="KW-0274">FAD</keyword>
<dbReference type="InterPro" id="IPR036318">
    <property type="entry name" value="FAD-bd_PCMH-like_sf"/>
</dbReference>
<dbReference type="PANTHER" id="PTHR43716">
    <property type="entry name" value="D-2-HYDROXYGLUTARATE DEHYDROGENASE, MITOCHONDRIAL"/>
    <property type="match status" value="1"/>
</dbReference>
<dbReference type="Pfam" id="PF01565">
    <property type="entry name" value="FAD_binding_4"/>
    <property type="match status" value="1"/>
</dbReference>
<evidence type="ECO:0000259" key="6">
    <source>
        <dbReference type="PROSITE" id="PS51387"/>
    </source>
</evidence>
<protein>
    <submittedName>
        <fullName evidence="7">FAD-binding oxidoreductase</fullName>
    </submittedName>
</protein>
<evidence type="ECO:0000256" key="1">
    <source>
        <dbReference type="ARBA" id="ARBA00001974"/>
    </source>
</evidence>
<dbReference type="Gene3D" id="3.30.43.10">
    <property type="entry name" value="Uridine Diphospho-n-acetylenolpyruvylglucosamine Reductase, domain 2"/>
    <property type="match status" value="1"/>
</dbReference>
<dbReference type="Gene3D" id="1.10.45.10">
    <property type="entry name" value="Vanillyl-alcohol Oxidase, Chain A, domain 4"/>
    <property type="match status" value="1"/>
</dbReference>
<reference evidence="8" key="1">
    <citation type="journal article" date="2019" name="Int. J. Syst. Evol. Microbiol.">
        <title>The Global Catalogue of Microorganisms (GCM) 10K type strain sequencing project: providing services to taxonomists for standard genome sequencing and annotation.</title>
        <authorList>
            <consortium name="The Broad Institute Genomics Platform"/>
            <consortium name="The Broad Institute Genome Sequencing Center for Infectious Disease"/>
            <person name="Wu L."/>
            <person name="Ma J."/>
        </authorList>
    </citation>
    <scope>NUCLEOTIDE SEQUENCE [LARGE SCALE GENOMIC DNA]</scope>
    <source>
        <strain evidence="8">CGMCC 4.7242</strain>
    </source>
</reference>
<evidence type="ECO:0000313" key="7">
    <source>
        <dbReference type="EMBL" id="MFD1910658.1"/>
    </source>
</evidence>
<dbReference type="InterPro" id="IPR006094">
    <property type="entry name" value="Oxid_FAD_bind_N"/>
</dbReference>
<evidence type="ECO:0000256" key="2">
    <source>
        <dbReference type="ARBA" id="ARBA00008000"/>
    </source>
</evidence>
<dbReference type="InterPro" id="IPR016171">
    <property type="entry name" value="Vanillyl_alc_oxidase_C-sub2"/>
</dbReference>
<dbReference type="Gene3D" id="3.30.70.2740">
    <property type="match status" value="1"/>
</dbReference>
<comment type="similarity">
    <text evidence="2">Belongs to the FAD-binding oxidoreductase/transferase type 4 family.</text>
</comment>
<name>A0ABW4S0T4_9RHOB</name>
<gene>
    <name evidence="7" type="ORF">ACFSGJ_00355</name>
</gene>
<organism evidence="7 8">
    <name type="scientific">Halodurantibacterium flavum</name>
    <dbReference type="NCBI Taxonomy" id="1382802"/>
    <lineage>
        <taxon>Bacteria</taxon>
        <taxon>Pseudomonadati</taxon>
        <taxon>Pseudomonadota</taxon>
        <taxon>Alphaproteobacteria</taxon>
        <taxon>Rhodobacterales</taxon>
        <taxon>Paracoccaceae</taxon>
        <taxon>Halodurantibacterium</taxon>
    </lineage>
</organism>
<keyword evidence="3" id="KW-0285">Flavoprotein</keyword>
<dbReference type="Gene3D" id="3.30.465.10">
    <property type="match status" value="1"/>
</dbReference>
<dbReference type="RefSeq" id="WP_390258468.1">
    <property type="nucleotide sequence ID" value="NZ_JBHUGH010000001.1"/>
</dbReference>
<comment type="cofactor">
    <cofactor evidence="1">
        <name>FAD</name>
        <dbReference type="ChEBI" id="CHEBI:57692"/>
    </cofactor>
</comment>
<evidence type="ECO:0000256" key="4">
    <source>
        <dbReference type="ARBA" id="ARBA00022827"/>
    </source>
</evidence>
<evidence type="ECO:0000313" key="8">
    <source>
        <dbReference type="Proteomes" id="UP001597353"/>
    </source>
</evidence>
<feature type="domain" description="FAD-binding PCMH-type" evidence="6">
    <location>
        <begin position="40"/>
        <end position="219"/>
    </location>
</feature>
<accession>A0ABW4S0T4</accession>
<dbReference type="PROSITE" id="PS51387">
    <property type="entry name" value="FAD_PCMH"/>
    <property type="match status" value="1"/>
</dbReference>
<dbReference type="InterPro" id="IPR016169">
    <property type="entry name" value="FAD-bd_PCMH_sub2"/>
</dbReference>
<sequence length="463" mass="48999">MTDAAATALLQELTRIVGAAHIRSGADFPARHLQDAAQLPPETPLALVRPGTTAEVAAVMALCHDRAVHVVVQGGLTGLAGGAHPLDGEVALSLERMNAVEDVDVIGRSMTVQAGATLQSVQEAAAAAGLHYPVDLGSRGSCTIGGTVATNAGGVQVLRYGMTRRQVLGMEAVLPDGRVLSGLNRLTKNNTGYDWKEILIGSEGTLAAITRVVLALQPRPSAVQTVLCACGSTDAAFTLQRRLEQGFPGGLLTFEGMWRDYLDITRPALSGPPPFTDLPPLALLIEIGEAGNERPGDALLELLAQAMEDGLLSDAVVAQSLSDRGRLWEWREANAEFGRLQPKGLHYDVSVPRPAMDEAIRRWQASIDAHQPGGRMAIYGHLGDGNLHLAIFPPGDTPIDPALTDPVYHTVAALGGSISAEHGIGTRRRDALAYSRNDGERAFMGDLKKFFDPRGILGAGRIL</sequence>
<dbReference type="InterPro" id="IPR051264">
    <property type="entry name" value="FAD-oxidored/transferase_4"/>
</dbReference>
<evidence type="ECO:0000256" key="3">
    <source>
        <dbReference type="ARBA" id="ARBA00022630"/>
    </source>
</evidence>
<dbReference type="Proteomes" id="UP001597353">
    <property type="component" value="Unassembled WGS sequence"/>
</dbReference>
<dbReference type="Gene3D" id="3.30.70.2190">
    <property type="match status" value="1"/>
</dbReference>
<dbReference type="InterPro" id="IPR016166">
    <property type="entry name" value="FAD-bd_PCMH"/>
</dbReference>
<comment type="caution">
    <text evidence="7">The sequence shown here is derived from an EMBL/GenBank/DDBJ whole genome shotgun (WGS) entry which is preliminary data.</text>
</comment>
<keyword evidence="5" id="KW-0560">Oxidoreductase</keyword>
<keyword evidence="8" id="KW-1185">Reference proteome</keyword>
<dbReference type="InterPro" id="IPR016164">
    <property type="entry name" value="FAD-linked_Oxase-like_C"/>
</dbReference>
<proteinExistence type="inferred from homology"/>
<evidence type="ECO:0000256" key="5">
    <source>
        <dbReference type="ARBA" id="ARBA00023002"/>
    </source>
</evidence>
<dbReference type="Pfam" id="PF02913">
    <property type="entry name" value="FAD-oxidase_C"/>
    <property type="match status" value="1"/>
</dbReference>